<feature type="domain" description="Tyr recombinase" evidence="6">
    <location>
        <begin position="167"/>
        <end position="337"/>
    </location>
</feature>
<name>A0A1V8M6P6_9GAMM</name>
<dbReference type="STRING" id="1420851.AU255_04995"/>
<dbReference type="GO" id="GO:0006310">
    <property type="term" value="P:DNA recombination"/>
    <property type="evidence" value="ECO:0007669"/>
    <property type="project" value="UniProtKB-KW"/>
</dbReference>
<dbReference type="SUPFAM" id="SSF56349">
    <property type="entry name" value="DNA breaking-rejoining enzymes"/>
    <property type="match status" value="1"/>
</dbReference>
<dbReference type="InterPro" id="IPR010998">
    <property type="entry name" value="Integrase_recombinase_N"/>
</dbReference>
<keyword evidence="9" id="KW-1185">Reference proteome</keyword>
<comment type="caution">
    <text evidence="8">The sequence shown here is derived from an EMBL/GenBank/DDBJ whole genome shotgun (WGS) entry which is preliminary data.</text>
</comment>
<feature type="domain" description="Core-binding (CB)" evidence="7">
    <location>
        <begin position="64"/>
        <end position="138"/>
    </location>
</feature>
<proteinExistence type="inferred from homology"/>
<evidence type="ECO:0000256" key="1">
    <source>
        <dbReference type="ARBA" id="ARBA00008857"/>
    </source>
</evidence>
<dbReference type="InterPro" id="IPR011010">
    <property type="entry name" value="DNA_brk_join_enz"/>
</dbReference>
<keyword evidence="4" id="KW-0233">DNA recombination</keyword>
<evidence type="ECO:0000256" key="4">
    <source>
        <dbReference type="ARBA" id="ARBA00023172"/>
    </source>
</evidence>
<dbReference type="Pfam" id="PF00589">
    <property type="entry name" value="Phage_integrase"/>
    <property type="match status" value="1"/>
</dbReference>
<dbReference type="Proteomes" id="UP000191980">
    <property type="component" value="Unassembled WGS sequence"/>
</dbReference>
<dbReference type="GO" id="GO:0003677">
    <property type="term" value="F:DNA binding"/>
    <property type="evidence" value="ECO:0007669"/>
    <property type="project" value="UniProtKB-UniRule"/>
</dbReference>
<dbReference type="RefSeq" id="WP_080521864.1">
    <property type="nucleotide sequence ID" value="NZ_LPUF01000001.1"/>
</dbReference>
<dbReference type="InterPro" id="IPR002104">
    <property type="entry name" value="Integrase_catalytic"/>
</dbReference>
<dbReference type="PANTHER" id="PTHR30349">
    <property type="entry name" value="PHAGE INTEGRASE-RELATED"/>
    <property type="match status" value="1"/>
</dbReference>
<dbReference type="Gene3D" id="1.10.443.10">
    <property type="entry name" value="Intergrase catalytic core"/>
    <property type="match status" value="1"/>
</dbReference>
<organism evidence="8 9">
    <name type="scientific">Methyloprofundus sedimenti</name>
    <dbReference type="NCBI Taxonomy" id="1420851"/>
    <lineage>
        <taxon>Bacteria</taxon>
        <taxon>Pseudomonadati</taxon>
        <taxon>Pseudomonadota</taxon>
        <taxon>Gammaproteobacteria</taxon>
        <taxon>Methylococcales</taxon>
        <taxon>Methylococcaceae</taxon>
        <taxon>Methyloprofundus</taxon>
    </lineage>
</organism>
<evidence type="ECO:0000256" key="5">
    <source>
        <dbReference type="PROSITE-ProRule" id="PRU01248"/>
    </source>
</evidence>
<evidence type="ECO:0000313" key="9">
    <source>
        <dbReference type="Proteomes" id="UP000191980"/>
    </source>
</evidence>
<evidence type="ECO:0000259" key="7">
    <source>
        <dbReference type="PROSITE" id="PS51900"/>
    </source>
</evidence>
<dbReference type="PROSITE" id="PS51898">
    <property type="entry name" value="TYR_RECOMBINASE"/>
    <property type="match status" value="1"/>
</dbReference>
<dbReference type="InterPro" id="IPR044068">
    <property type="entry name" value="CB"/>
</dbReference>
<protein>
    <recommendedName>
        <fullName evidence="10">Tyr recombinase domain-containing protein</fullName>
    </recommendedName>
</protein>
<dbReference type="PANTHER" id="PTHR30349:SF64">
    <property type="entry name" value="PROPHAGE INTEGRASE INTD-RELATED"/>
    <property type="match status" value="1"/>
</dbReference>
<keyword evidence="3 5" id="KW-0238">DNA-binding</keyword>
<gene>
    <name evidence="8" type="ORF">AU255_04995</name>
</gene>
<dbReference type="OrthoDB" id="9795573at2"/>
<evidence type="ECO:0008006" key="10">
    <source>
        <dbReference type="Google" id="ProtNLM"/>
    </source>
</evidence>
<dbReference type="InterPro" id="IPR013762">
    <property type="entry name" value="Integrase-like_cat_sf"/>
</dbReference>
<sequence length="346" mass="40163">MLNFHIRKVTLQNGDTRYRTIITKSGKSTKSKTFRRKSDAKTWGSRTVLESQENEAKGIKPCTITFSRLTDEYMHWWTGKDHDRVRLVLWWENQLGKILLSEITPELIREKLKVKKSKAPATYNKHLAVISAILDYATLQQEEDDITEQYIDENPCKRVRSLKVSNKRVRYLSDEEKPRLLKSAKIIGGRFYLKVLMALTTGMRKGELEKLRWNDIDFERGLALLHDTKNGTSRHTPVPDVIMGEVKKYREIGNSLLFPSTVNPEKPFDYKKQWANCLKSANIQDFRWHDMRHDTASTLARDGKTLKEISEVLGHKSLASTDRYTHLCTEHKSQLLNDTMNKAISL</sequence>
<evidence type="ECO:0000256" key="3">
    <source>
        <dbReference type="ARBA" id="ARBA00023125"/>
    </source>
</evidence>
<evidence type="ECO:0000259" key="6">
    <source>
        <dbReference type="PROSITE" id="PS51898"/>
    </source>
</evidence>
<dbReference type="GO" id="GO:0015074">
    <property type="term" value="P:DNA integration"/>
    <property type="evidence" value="ECO:0007669"/>
    <property type="project" value="UniProtKB-KW"/>
</dbReference>
<dbReference type="CDD" id="cd00796">
    <property type="entry name" value="INT_Rci_Hp1_C"/>
    <property type="match status" value="1"/>
</dbReference>
<dbReference type="AlphaFoldDB" id="A0A1V8M6P6"/>
<keyword evidence="2" id="KW-0229">DNA integration</keyword>
<comment type="similarity">
    <text evidence="1">Belongs to the 'phage' integrase family.</text>
</comment>
<dbReference type="Gene3D" id="1.10.150.130">
    <property type="match status" value="1"/>
</dbReference>
<reference evidence="8 9" key="1">
    <citation type="submission" date="2015-12" db="EMBL/GenBank/DDBJ databases">
        <authorList>
            <person name="Shamseldin A."/>
            <person name="Moawad H."/>
            <person name="Abd El-Rahim W.M."/>
            <person name="Sadowsky M.J."/>
        </authorList>
    </citation>
    <scope>NUCLEOTIDE SEQUENCE [LARGE SCALE GENOMIC DNA]</scope>
    <source>
        <strain evidence="8 9">WF1</strain>
    </source>
</reference>
<evidence type="ECO:0000256" key="2">
    <source>
        <dbReference type="ARBA" id="ARBA00022908"/>
    </source>
</evidence>
<evidence type="ECO:0000313" key="8">
    <source>
        <dbReference type="EMBL" id="OQK17251.1"/>
    </source>
</evidence>
<accession>A0A1V8M6P6</accession>
<dbReference type="InterPro" id="IPR050090">
    <property type="entry name" value="Tyrosine_recombinase_XerCD"/>
</dbReference>
<dbReference type="EMBL" id="LPUF01000001">
    <property type="protein sequence ID" value="OQK17251.1"/>
    <property type="molecule type" value="Genomic_DNA"/>
</dbReference>
<dbReference type="PROSITE" id="PS51900">
    <property type="entry name" value="CB"/>
    <property type="match status" value="1"/>
</dbReference>